<dbReference type="AlphaFoldDB" id="A0A0F5VCG8"/>
<comment type="caution">
    <text evidence="1">The sequence shown here is derived from an EMBL/GenBank/DDBJ whole genome shotgun (WGS) entry which is preliminary data.</text>
</comment>
<proteinExistence type="predicted"/>
<dbReference type="OrthoDB" id="8911446at2"/>
<dbReference type="RefSeq" id="WP_046221002.1">
    <property type="nucleotide sequence ID" value="NZ_JWYV01000010.1"/>
</dbReference>
<dbReference type="Proteomes" id="UP000033633">
    <property type="component" value="Unassembled WGS sequence"/>
</dbReference>
<organism evidence="1 2">
    <name type="scientific">Photobacterium halotolerans</name>
    <dbReference type="NCBI Taxonomy" id="265726"/>
    <lineage>
        <taxon>Bacteria</taxon>
        <taxon>Pseudomonadati</taxon>
        <taxon>Pseudomonadota</taxon>
        <taxon>Gammaproteobacteria</taxon>
        <taxon>Vibrionales</taxon>
        <taxon>Vibrionaceae</taxon>
        <taxon>Photobacterium</taxon>
    </lineage>
</organism>
<evidence type="ECO:0008006" key="3">
    <source>
        <dbReference type="Google" id="ProtNLM"/>
    </source>
</evidence>
<accession>A0A0F5VCG8</accession>
<dbReference type="PATRIC" id="fig|265726.11.peg.744"/>
<sequence length="170" mass="19770">MNRIYIFALIFLSFSSYSKEINIPETEIYFDAPNDFMPLTQEEIDQKWIIRKNPPRWALGNENSSTTIAYDYREGDFSNITLPALINYMKINMGKVVAGVEWIKTDVVHISGKEWAFLEMTTSALDTDIHNIILMTKYKKGVLIFNFNSTKSDFIKYESTLRDSIKSIRL</sequence>
<evidence type="ECO:0000313" key="1">
    <source>
        <dbReference type="EMBL" id="KKC99496.1"/>
    </source>
</evidence>
<evidence type="ECO:0000313" key="2">
    <source>
        <dbReference type="Proteomes" id="UP000033633"/>
    </source>
</evidence>
<name>A0A0F5VCG8_9GAMM</name>
<reference evidence="1 2" key="1">
    <citation type="submission" date="2014-12" db="EMBL/GenBank/DDBJ databases">
        <title>Mercury Reductase activity and rhizosphere competence traits in the genome of root associated Photobacterium halotolerans MELD1.</title>
        <authorList>
            <person name="Mathew D.C."/>
            <person name="Huang C.-C."/>
        </authorList>
    </citation>
    <scope>NUCLEOTIDE SEQUENCE [LARGE SCALE GENOMIC DNA]</scope>
    <source>
        <strain evidence="1 2">MELD1</strain>
    </source>
</reference>
<dbReference type="EMBL" id="JWYV01000010">
    <property type="protein sequence ID" value="KKC99496.1"/>
    <property type="molecule type" value="Genomic_DNA"/>
</dbReference>
<keyword evidence="2" id="KW-1185">Reference proteome</keyword>
<dbReference type="Gene3D" id="3.40.1000.10">
    <property type="entry name" value="Mog1/PsbP, alpha/beta/alpha sandwich"/>
    <property type="match status" value="1"/>
</dbReference>
<protein>
    <recommendedName>
        <fullName evidence="3">DUF1795 domain-containing protein</fullName>
    </recommendedName>
</protein>
<gene>
    <name evidence="1" type="ORF">KY46_12675</name>
</gene>